<comment type="caution">
    <text evidence="3">The sequence shown here is derived from an EMBL/GenBank/DDBJ whole genome shotgun (WGS) entry which is preliminary data.</text>
</comment>
<gene>
    <name evidence="3" type="ORF">PCOR1329_LOCUS77059</name>
</gene>
<evidence type="ECO:0000256" key="1">
    <source>
        <dbReference type="SAM" id="MobiDB-lite"/>
    </source>
</evidence>
<keyword evidence="2" id="KW-1133">Transmembrane helix</keyword>
<feature type="transmembrane region" description="Helical" evidence="2">
    <location>
        <begin position="42"/>
        <end position="62"/>
    </location>
</feature>
<dbReference type="EMBL" id="CAUYUJ010020627">
    <property type="protein sequence ID" value="CAK0899584.1"/>
    <property type="molecule type" value="Genomic_DNA"/>
</dbReference>
<sequence>MVIVLRLGSHACRSRSRRFFKRTVLGPTFLEVPILRMMLEPLIMAVLAMLSGCSLISQILVGNRRGLKAFMKMLFIMEVEERTTLVLQMLVGFLKISINGLLLSVAHGVPGSPDRRPADGAKDRVASGAPGGASAHDVNGSVDCRPGKRELGQAQWSLRWGCSESCW</sequence>
<organism evidence="3 4">
    <name type="scientific">Prorocentrum cordatum</name>
    <dbReference type="NCBI Taxonomy" id="2364126"/>
    <lineage>
        <taxon>Eukaryota</taxon>
        <taxon>Sar</taxon>
        <taxon>Alveolata</taxon>
        <taxon>Dinophyceae</taxon>
        <taxon>Prorocentrales</taxon>
        <taxon>Prorocentraceae</taxon>
        <taxon>Prorocentrum</taxon>
    </lineage>
</organism>
<proteinExistence type="predicted"/>
<evidence type="ECO:0000313" key="3">
    <source>
        <dbReference type="EMBL" id="CAK0899584.1"/>
    </source>
</evidence>
<evidence type="ECO:0000256" key="2">
    <source>
        <dbReference type="SAM" id="Phobius"/>
    </source>
</evidence>
<feature type="transmembrane region" description="Helical" evidence="2">
    <location>
        <begin position="83"/>
        <end position="106"/>
    </location>
</feature>
<reference evidence="3" key="1">
    <citation type="submission" date="2023-10" db="EMBL/GenBank/DDBJ databases">
        <authorList>
            <person name="Chen Y."/>
            <person name="Shah S."/>
            <person name="Dougan E. K."/>
            <person name="Thang M."/>
            <person name="Chan C."/>
        </authorList>
    </citation>
    <scope>NUCLEOTIDE SEQUENCE [LARGE SCALE GENOMIC DNA]</scope>
</reference>
<name>A0ABN9XII9_9DINO</name>
<accession>A0ABN9XII9</accession>
<evidence type="ECO:0000313" key="4">
    <source>
        <dbReference type="Proteomes" id="UP001189429"/>
    </source>
</evidence>
<protein>
    <submittedName>
        <fullName evidence="3">Uncharacterized protein</fullName>
    </submittedName>
</protein>
<keyword evidence="2" id="KW-0812">Transmembrane</keyword>
<feature type="region of interest" description="Disordered" evidence="1">
    <location>
        <begin position="113"/>
        <end position="141"/>
    </location>
</feature>
<keyword evidence="2" id="KW-0472">Membrane</keyword>
<keyword evidence="4" id="KW-1185">Reference proteome</keyword>
<feature type="compositionally biased region" description="Basic and acidic residues" evidence="1">
    <location>
        <begin position="113"/>
        <end position="125"/>
    </location>
</feature>
<dbReference type="Proteomes" id="UP001189429">
    <property type="component" value="Unassembled WGS sequence"/>
</dbReference>